<reference evidence="4" key="1">
    <citation type="journal article" date="2019" name="Int. J. Syst. Evol. Microbiol.">
        <title>The Global Catalogue of Microorganisms (GCM) 10K type strain sequencing project: providing services to taxonomists for standard genome sequencing and annotation.</title>
        <authorList>
            <consortium name="The Broad Institute Genomics Platform"/>
            <consortium name="The Broad Institute Genome Sequencing Center for Infectious Disease"/>
            <person name="Wu L."/>
            <person name="Ma J."/>
        </authorList>
    </citation>
    <scope>NUCLEOTIDE SEQUENCE [LARGE SCALE GENOMIC DNA]</scope>
    <source>
        <strain evidence="4">PCU 347</strain>
    </source>
</reference>
<protein>
    <submittedName>
        <fullName evidence="3">TadE/TadG family type IV pilus assembly protein</fullName>
    </submittedName>
</protein>
<dbReference type="RefSeq" id="WP_381738345.1">
    <property type="nucleotide sequence ID" value="NZ_JBHSDP010000010.1"/>
</dbReference>
<dbReference type="Proteomes" id="UP001595824">
    <property type="component" value="Unassembled WGS sequence"/>
</dbReference>
<feature type="transmembrane region" description="Helical" evidence="1">
    <location>
        <begin position="20"/>
        <end position="38"/>
    </location>
</feature>
<organism evidence="3 4">
    <name type="scientific">Streptomyces andamanensis</name>
    <dbReference type="NCBI Taxonomy" id="1565035"/>
    <lineage>
        <taxon>Bacteria</taxon>
        <taxon>Bacillati</taxon>
        <taxon>Actinomycetota</taxon>
        <taxon>Actinomycetes</taxon>
        <taxon>Kitasatosporales</taxon>
        <taxon>Streptomycetaceae</taxon>
        <taxon>Streptomyces</taxon>
    </lineage>
</organism>
<accession>A0ABV8TCE5</accession>
<evidence type="ECO:0000256" key="1">
    <source>
        <dbReference type="SAM" id="Phobius"/>
    </source>
</evidence>
<keyword evidence="4" id="KW-1185">Reference proteome</keyword>
<proteinExistence type="predicted"/>
<evidence type="ECO:0000313" key="4">
    <source>
        <dbReference type="Proteomes" id="UP001595824"/>
    </source>
</evidence>
<dbReference type="EMBL" id="JBHSDP010000010">
    <property type="protein sequence ID" value="MFC4328232.1"/>
    <property type="molecule type" value="Genomic_DNA"/>
</dbReference>
<gene>
    <name evidence="3" type="ORF">ACFPC0_10375</name>
</gene>
<evidence type="ECO:0000259" key="2">
    <source>
        <dbReference type="Pfam" id="PF07811"/>
    </source>
</evidence>
<name>A0ABV8TCE5_9ACTN</name>
<keyword evidence="1" id="KW-1133">Transmembrane helix</keyword>
<dbReference type="Pfam" id="PF07811">
    <property type="entry name" value="TadE"/>
    <property type="match status" value="1"/>
</dbReference>
<evidence type="ECO:0000313" key="3">
    <source>
        <dbReference type="EMBL" id="MFC4328232.1"/>
    </source>
</evidence>
<keyword evidence="1" id="KW-0472">Membrane</keyword>
<sequence length="134" mass="13762">MPYGGARARLRLRSDSGQVAVEFLGMAPTIIVTLVLMWQCVLLGYTFTLAGNAADEGARVGTAATGDYQGACERAALGALPGAWHGDAAIDCGGRGSGYVTATVHLRVPVLLPGLIGFPIPVSGHAAAVEEVKR</sequence>
<feature type="domain" description="TadE-like" evidence="2">
    <location>
        <begin position="17"/>
        <end position="59"/>
    </location>
</feature>
<keyword evidence="1" id="KW-0812">Transmembrane</keyword>
<dbReference type="InterPro" id="IPR012495">
    <property type="entry name" value="TadE-like_dom"/>
</dbReference>
<comment type="caution">
    <text evidence="3">The sequence shown here is derived from an EMBL/GenBank/DDBJ whole genome shotgun (WGS) entry which is preliminary data.</text>
</comment>